<dbReference type="GO" id="GO:0042732">
    <property type="term" value="P:D-xylose metabolic process"/>
    <property type="evidence" value="ECO:0007669"/>
    <property type="project" value="UniProtKB-UniRule"/>
</dbReference>
<dbReference type="CDD" id="cd07776">
    <property type="entry name" value="ASKHA_NBD_FGGY_SpXK-like"/>
    <property type="match status" value="1"/>
</dbReference>
<dbReference type="RefSeq" id="XP_066079344.1">
    <property type="nucleotide sequence ID" value="XM_066223247.1"/>
</dbReference>
<dbReference type="PANTHER" id="PTHR10196:SF57">
    <property type="entry name" value="XYLULOSE KINASE"/>
    <property type="match status" value="1"/>
</dbReference>
<dbReference type="EMBL" id="CP144107">
    <property type="protein sequence ID" value="WWC92582.1"/>
    <property type="molecule type" value="Genomic_DNA"/>
</dbReference>
<dbReference type="GO" id="GO:0005997">
    <property type="term" value="P:xylulose metabolic process"/>
    <property type="evidence" value="ECO:0007669"/>
    <property type="project" value="TreeGrafter"/>
</dbReference>
<feature type="domain" description="Carbohydrate kinase FGGY C-terminal" evidence="8">
    <location>
        <begin position="304"/>
        <end position="516"/>
    </location>
</feature>
<dbReference type="InterPro" id="IPR018484">
    <property type="entry name" value="FGGY_N"/>
</dbReference>
<dbReference type="SUPFAM" id="SSF53067">
    <property type="entry name" value="Actin-like ATPase domain"/>
    <property type="match status" value="2"/>
</dbReference>
<dbReference type="Pfam" id="PF00370">
    <property type="entry name" value="FGGY_N"/>
    <property type="match status" value="1"/>
</dbReference>
<evidence type="ECO:0000256" key="3">
    <source>
        <dbReference type="ARBA" id="ARBA00022679"/>
    </source>
</evidence>
<dbReference type="GO" id="GO:0005524">
    <property type="term" value="F:ATP binding"/>
    <property type="evidence" value="ECO:0007669"/>
    <property type="project" value="UniProtKB-UniRule"/>
</dbReference>
<keyword evidence="10" id="KW-1185">Reference proteome</keyword>
<dbReference type="Pfam" id="PF02782">
    <property type="entry name" value="FGGY_C"/>
    <property type="match status" value="1"/>
</dbReference>
<reference evidence="9 10" key="1">
    <citation type="submission" date="2024-01" db="EMBL/GenBank/DDBJ databases">
        <title>Comparative genomics of Cryptococcus and Kwoniella reveals pathogenesis evolution and contrasting modes of karyotype evolution via chromosome fusion or intercentromeric recombination.</title>
        <authorList>
            <person name="Coelho M.A."/>
            <person name="David-Palma M."/>
            <person name="Shea T."/>
            <person name="Bowers K."/>
            <person name="McGinley-Smith S."/>
            <person name="Mohammad A.W."/>
            <person name="Gnirke A."/>
            <person name="Yurkov A.M."/>
            <person name="Nowrousian M."/>
            <person name="Sun S."/>
            <person name="Cuomo C.A."/>
            <person name="Heitman J."/>
        </authorList>
    </citation>
    <scope>NUCLEOTIDE SEQUENCE [LARGE SCALE GENOMIC DNA]</scope>
    <source>
        <strain evidence="9 10">CBS 6074</strain>
    </source>
</reference>
<evidence type="ECO:0000256" key="1">
    <source>
        <dbReference type="ARBA" id="ARBA00009156"/>
    </source>
</evidence>
<evidence type="ECO:0000313" key="10">
    <source>
        <dbReference type="Proteomes" id="UP001355207"/>
    </source>
</evidence>
<feature type="domain" description="Carbohydrate kinase FGGY N-terminal" evidence="7">
    <location>
        <begin position="133"/>
        <end position="293"/>
    </location>
</feature>
<dbReference type="PANTHER" id="PTHR10196">
    <property type="entry name" value="SUGAR KINASE"/>
    <property type="match status" value="1"/>
</dbReference>
<dbReference type="InterPro" id="IPR043129">
    <property type="entry name" value="ATPase_NBD"/>
</dbReference>
<dbReference type="GeneID" id="91098209"/>
<proteinExistence type="inferred from homology"/>
<keyword evidence="3 6" id="KW-0808">Transferase</keyword>
<accession>A0AAX4K4N9</accession>
<dbReference type="InterPro" id="IPR018485">
    <property type="entry name" value="FGGY_C"/>
</dbReference>
<keyword evidence="6" id="KW-0119">Carbohydrate metabolism</keyword>
<keyword evidence="4 6" id="KW-0418">Kinase</keyword>
<evidence type="ECO:0000259" key="8">
    <source>
        <dbReference type="Pfam" id="PF02782"/>
    </source>
</evidence>
<dbReference type="GO" id="GO:0005829">
    <property type="term" value="C:cytosol"/>
    <property type="evidence" value="ECO:0007669"/>
    <property type="project" value="TreeGrafter"/>
</dbReference>
<evidence type="ECO:0000256" key="5">
    <source>
        <dbReference type="ARBA" id="ARBA00048885"/>
    </source>
</evidence>
<comment type="catalytic activity">
    <reaction evidence="5 6">
        <text>D-xylulose + ATP = D-xylulose 5-phosphate + ADP + H(+)</text>
        <dbReference type="Rhea" id="RHEA:10964"/>
        <dbReference type="ChEBI" id="CHEBI:15378"/>
        <dbReference type="ChEBI" id="CHEBI:17140"/>
        <dbReference type="ChEBI" id="CHEBI:30616"/>
        <dbReference type="ChEBI" id="CHEBI:57737"/>
        <dbReference type="ChEBI" id="CHEBI:456216"/>
        <dbReference type="EC" id="2.7.1.17"/>
    </reaction>
</comment>
<evidence type="ECO:0000256" key="4">
    <source>
        <dbReference type="ARBA" id="ARBA00022777"/>
    </source>
</evidence>
<comment type="function">
    <text evidence="6">Highly specific D-xylulose kinase which participates in the catabolism of xylose. Xylose is a major component of hemicelluloses such as xylan. Most fungi utilize D-xylose via three enzymatic reactions, xylose reductase (XR), xylitol dehydrogenase (XDH), and xylulokinase, to form xylulose 5-phosphate, which enters pentose phosphate pathway.</text>
</comment>
<evidence type="ECO:0000259" key="7">
    <source>
        <dbReference type="Pfam" id="PF00370"/>
    </source>
</evidence>
<dbReference type="FunFam" id="3.30.420.40:FF:000275">
    <property type="entry name" value="Putative xylulokinase"/>
    <property type="match status" value="1"/>
</dbReference>
<comment type="similarity">
    <text evidence="1 6">Belongs to the FGGY kinase family.</text>
</comment>
<keyword evidence="6" id="KW-0547">Nucleotide-binding</keyword>
<keyword evidence="6" id="KW-0067">ATP-binding</keyword>
<dbReference type="AlphaFoldDB" id="A0AAX4K4N9"/>
<dbReference type="Proteomes" id="UP001355207">
    <property type="component" value="Chromosome 10"/>
</dbReference>
<name>A0AAX4K4N9_9TREE</name>
<evidence type="ECO:0000256" key="6">
    <source>
        <dbReference type="RuleBase" id="RU367058"/>
    </source>
</evidence>
<organism evidence="9 10">
    <name type="scientific">Kwoniella dendrophila CBS 6074</name>
    <dbReference type="NCBI Taxonomy" id="1295534"/>
    <lineage>
        <taxon>Eukaryota</taxon>
        <taxon>Fungi</taxon>
        <taxon>Dikarya</taxon>
        <taxon>Basidiomycota</taxon>
        <taxon>Agaricomycotina</taxon>
        <taxon>Tremellomycetes</taxon>
        <taxon>Tremellales</taxon>
        <taxon>Cryptococcaceae</taxon>
        <taxon>Kwoniella</taxon>
    </lineage>
</organism>
<evidence type="ECO:0000313" key="9">
    <source>
        <dbReference type="EMBL" id="WWC92582.1"/>
    </source>
</evidence>
<protein>
    <recommendedName>
        <fullName evidence="6">Xylulose kinase</fullName>
        <ecNumber evidence="6">2.7.1.17</ecNumber>
    </recommendedName>
</protein>
<sequence>MSAPYFLGLDASTQSLKASLLSVNLDVISECSIHFDTDLPQYGTKGGVLFGEDGEVNSPILMIVEAMDKLFEKIKSQKWEVDKIRGVAAAGQQHASVYWSKQASSLLASPNPSSSLLSHLGEAAFSRSIVPNWQDSSTRLECDELEKTVGGAVALAQITGSKAHERFTGSQIMRFKRIDPKSYEETDRISLVSSAITTLLCLDGEIKGIDESDACGMNLWTMNKDQRGWSRELLLAITSGDQAEADELERKLGKVETDGGKVVGKIGKWFIERYGFNPECYVFPGTGDNPATFLSLTLRESEGLISMGTSDVVLVSTSTYHPHPDFHAFFHPAQIAPPSSQDTEKREGAESLRYFNMLVYKNGSLTRQHVRDLYFDKSWDAFNAAIEELRPKSVEDLPNKTAFWWLLPDILPQGAHGIYKYVTDPSAGQLFEVGAAKRVDKFEDVRQEAISIIESQLLNYRSRSSTILNDSDDPSYPSTVAIDISLPRLTKLYATGGASANRTILSLMSDILCTKICKNVEYLNGKWQDAQWNSCSVGVAYKARWGYERHINNENDRKWISFDQVIQECRDNRKALRGEEGQRDDIEEEGIRVIATPGEGARAYERRVEWWMGLEHKALQDQKKEGK</sequence>
<dbReference type="Gene3D" id="3.30.420.40">
    <property type="match status" value="2"/>
</dbReference>
<dbReference type="GO" id="GO:0004856">
    <property type="term" value="F:D-xylulokinase activity"/>
    <property type="evidence" value="ECO:0007669"/>
    <property type="project" value="UniProtKB-UniRule"/>
</dbReference>
<dbReference type="EC" id="2.7.1.17" evidence="6"/>
<evidence type="ECO:0000256" key="2">
    <source>
        <dbReference type="ARBA" id="ARBA00022629"/>
    </source>
</evidence>
<dbReference type="InterPro" id="IPR042024">
    <property type="entry name" value="D-XK_euk"/>
</dbReference>
<gene>
    <name evidence="9" type="ORF">L201_007541</name>
</gene>
<keyword evidence="2 6" id="KW-0859">Xylose metabolism</keyword>